<dbReference type="Gene3D" id="3.30.420.10">
    <property type="entry name" value="Ribonuclease H-like superfamily/Ribonuclease H"/>
    <property type="match status" value="1"/>
</dbReference>
<protein>
    <submittedName>
        <fullName evidence="3">IstA transposase IS21 family protein</fullName>
    </submittedName>
</protein>
<dbReference type="PROSITE" id="PS50994">
    <property type="entry name" value="INTEGRASE"/>
    <property type="match status" value="1"/>
</dbReference>
<evidence type="ECO:0000256" key="1">
    <source>
        <dbReference type="ARBA" id="ARBA00009277"/>
    </source>
</evidence>
<reference evidence="3" key="1">
    <citation type="journal article" date="2010" name="Appl. Environ. Microbiol.">
        <title>Expanding small-molecule functional metagenomics through parallel screening of broad-host-range cosmid environmental DNA libraries in diverse proteobacteria.</title>
        <authorList>
            <person name="Craig J.W."/>
            <person name="Chang F.Y."/>
            <person name="Kim J.H."/>
            <person name="Obiajulu S.C."/>
            <person name="Brady S.F."/>
        </authorList>
    </citation>
    <scope>NUCLEOTIDE SEQUENCE</scope>
</reference>
<comment type="similarity">
    <text evidence="1">Belongs to the transposase IS21/IS408/IS1162 family.</text>
</comment>
<dbReference type="AlphaFoldDB" id="D3W8N2"/>
<dbReference type="PANTHER" id="PTHR35004:SF8">
    <property type="entry name" value="TRANSPOSASE RV3428C-RELATED"/>
    <property type="match status" value="1"/>
</dbReference>
<proteinExistence type="inferred from homology"/>
<dbReference type="SUPFAM" id="SSF53098">
    <property type="entry name" value="Ribonuclease H-like"/>
    <property type="match status" value="1"/>
</dbReference>
<accession>D3W8N2</accession>
<evidence type="ECO:0000259" key="2">
    <source>
        <dbReference type="PROSITE" id="PS50994"/>
    </source>
</evidence>
<dbReference type="InterPro" id="IPR001584">
    <property type="entry name" value="Integrase_cat-core"/>
</dbReference>
<dbReference type="GO" id="GO:0003676">
    <property type="term" value="F:nucleic acid binding"/>
    <property type="evidence" value="ECO:0007669"/>
    <property type="project" value="InterPro"/>
</dbReference>
<dbReference type="InterPro" id="IPR054353">
    <property type="entry name" value="IstA-like_C"/>
</dbReference>
<dbReference type="InterPro" id="IPR012337">
    <property type="entry name" value="RNaseH-like_sf"/>
</dbReference>
<feature type="domain" description="Integrase catalytic" evidence="2">
    <location>
        <begin position="133"/>
        <end position="310"/>
    </location>
</feature>
<dbReference type="EMBL" id="GQ869386">
    <property type="protein sequence ID" value="ACX33981.1"/>
    <property type="molecule type" value="Genomic_DNA"/>
</dbReference>
<evidence type="ECO:0000313" key="3">
    <source>
        <dbReference type="EMBL" id="ACX33981.1"/>
    </source>
</evidence>
<dbReference type="InterPro" id="IPR036397">
    <property type="entry name" value="RNaseH_sf"/>
</dbReference>
<dbReference type="GO" id="GO:0015074">
    <property type="term" value="P:DNA integration"/>
    <property type="evidence" value="ECO:0007669"/>
    <property type="project" value="InterPro"/>
</dbReference>
<name>D3W8N2_9BACT</name>
<organism evidence="3">
    <name type="scientific">uncultured bacterium RM44</name>
    <dbReference type="NCBI Taxonomy" id="672208"/>
    <lineage>
        <taxon>Bacteria</taxon>
        <taxon>environmental samples</taxon>
    </lineage>
</organism>
<dbReference type="PANTHER" id="PTHR35004">
    <property type="entry name" value="TRANSPOSASE RV3428C-RELATED"/>
    <property type="match status" value="1"/>
</dbReference>
<dbReference type="Pfam" id="PF22483">
    <property type="entry name" value="Mu-transpos_C_2"/>
    <property type="match status" value="1"/>
</dbReference>
<sequence>MEKLTLQQVEEIVHRLRMDQSERGIARDLGCARETVRRYSRLAHDQGFIESGAPAPSGSELEAASAPLFLPRRSNISTVEPYRSVVREMLGRKVEGTAIHRALRRSHGYGGSYGSVLRFIRQLEPRVPEAVVRMETPPGRQAQVDFGSVGKMWDPAHKLMRTAWCFVMTLCCSRHMFVRFVFDQRIPTWLDCHRLAFEAFVGVVEEVVVDNLKAAVIAASLSDPLLSEPYARFARHYGFLVHPCRPRTPEHKGKVESSVHYVKRNFVASEQFIDIDDANRKASLWVSEEAGLRVHGTTHERPMQVFLEVERGVLRPLPRTPYDLEEVVRATLHRDCHVQVLGAFYSAPWERIGKVLDVFVHHQIVTIFDGTLLLTTHERATRKGQRITRIEHYPPEKALYLTRTRSWCQGQASRIGPRAPTGPTPSSCTK</sequence>
<dbReference type="NCBIfam" id="NF033546">
    <property type="entry name" value="transpos_IS21"/>
    <property type="match status" value="1"/>
</dbReference>
<dbReference type="Pfam" id="PF00665">
    <property type="entry name" value="rve"/>
    <property type="match status" value="1"/>
</dbReference>